<dbReference type="GO" id="GO:0010008">
    <property type="term" value="C:endosome membrane"/>
    <property type="evidence" value="ECO:0007669"/>
    <property type="project" value="UniProtKB-SubCell"/>
</dbReference>
<evidence type="ECO:0000256" key="3">
    <source>
        <dbReference type="ARBA" id="ARBA00022448"/>
    </source>
</evidence>
<comment type="subcellular location">
    <subcellularLocation>
        <location evidence="2">Cell membrane</location>
        <topology evidence="2">Multi-pass membrane protein</topology>
    </subcellularLocation>
    <subcellularLocation>
        <location evidence="1">Endosome membrane</location>
        <topology evidence="1">Multi-pass membrane protein</topology>
    </subcellularLocation>
</comment>
<feature type="domain" description="Mucolipin extracytosolic" evidence="15">
    <location>
        <begin position="158"/>
        <end position="331"/>
    </location>
</feature>
<dbReference type="CDD" id="cd21050">
    <property type="entry name" value="ELD_TRPML"/>
    <property type="match status" value="1"/>
</dbReference>
<name>A0AAV7JYC6_9METZ</name>
<evidence type="ECO:0000256" key="2">
    <source>
        <dbReference type="ARBA" id="ARBA00004651"/>
    </source>
</evidence>
<evidence type="ECO:0000313" key="17">
    <source>
        <dbReference type="Proteomes" id="UP001165289"/>
    </source>
</evidence>
<evidence type="ECO:0000256" key="4">
    <source>
        <dbReference type="ARBA" id="ARBA00022475"/>
    </source>
</evidence>
<evidence type="ECO:0000256" key="9">
    <source>
        <dbReference type="ARBA" id="ARBA00023136"/>
    </source>
</evidence>
<feature type="transmembrane region" description="Helical" evidence="13">
    <location>
        <begin position="481"/>
        <end position="503"/>
    </location>
</feature>
<dbReference type="InterPro" id="IPR049134">
    <property type="entry name" value="MCLN_ECD"/>
</dbReference>
<evidence type="ECO:0000256" key="7">
    <source>
        <dbReference type="ARBA" id="ARBA00022989"/>
    </source>
</evidence>
<dbReference type="GO" id="GO:0005886">
    <property type="term" value="C:plasma membrane"/>
    <property type="evidence" value="ECO:0007669"/>
    <property type="project" value="UniProtKB-SubCell"/>
</dbReference>
<keyword evidence="3" id="KW-0813">Transport</keyword>
<comment type="catalytic activity">
    <reaction evidence="12">
        <text>Ca(2+)(in) = Ca(2+)(out)</text>
        <dbReference type="Rhea" id="RHEA:29671"/>
        <dbReference type="ChEBI" id="CHEBI:29108"/>
    </reaction>
</comment>
<evidence type="ECO:0000313" key="16">
    <source>
        <dbReference type="EMBL" id="KAI6653479.1"/>
    </source>
</evidence>
<evidence type="ECO:0000256" key="8">
    <source>
        <dbReference type="ARBA" id="ARBA00023065"/>
    </source>
</evidence>
<dbReference type="Gene3D" id="1.10.287.70">
    <property type="match status" value="1"/>
</dbReference>
<evidence type="ECO:0000256" key="13">
    <source>
        <dbReference type="SAM" id="Phobius"/>
    </source>
</evidence>
<feature type="domain" description="Polycystin cation channel PKD1/PKD2" evidence="14">
    <location>
        <begin position="443"/>
        <end position="576"/>
    </location>
</feature>
<organism evidence="16 17">
    <name type="scientific">Oopsacas minuta</name>
    <dbReference type="NCBI Taxonomy" id="111878"/>
    <lineage>
        <taxon>Eukaryota</taxon>
        <taxon>Metazoa</taxon>
        <taxon>Porifera</taxon>
        <taxon>Hexactinellida</taxon>
        <taxon>Hexasterophora</taxon>
        <taxon>Lyssacinosida</taxon>
        <taxon>Leucopsacidae</taxon>
        <taxon>Oopsacas</taxon>
    </lineage>
</organism>
<evidence type="ECO:0000259" key="15">
    <source>
        <dbReference type="Pfam" id="PF21381"/>
    </source>
</evidence>
<feature type="transmembrane region" description="Helical" evidence="13">
    <location>
        <begin position="130"/>
        <end position="150"/>
    </location>
</feature>
<accession>A0AAV7JYC6</accession>
<keyword evidence="6" id="KW-0967">Endosome</keyword>
<feature type="transmembrane region" description="Helical" evidence="13">
    <location>
        <begin position="352"/>
        <end position="375"/>
    </location>
</feature>
<evidence type="ECO:0000256" key="11">
    <source>
        <dbReference type="ARBA" id="ARBA00023303"/>
    </source>
</evidence>
<keyword evidence="7 13" id="KW-1133">Transmembrane helix</keyword>
<feature type="transmembrane region" description="Helical" evidence="13">
    <location>
        <begin position="396"/>
        <end position="421"/>
    </location>
</feature>
<dbReference type="AlphaFoldDB" id="A0AAV7JYC6"/>
<keyword evidence="9 13" id="KW-0472">Membrane</keyword>
<evidence type="ECO:0000259" key="14">
    <source>
        <dbReference type="Pfam" id="PF08016"/>
    </source>
</evidence>
<dbReference type="GO" id="GO:0005765">
    <property type="term" value="C:lysosomal membrane"/>
    <property type="evidence" value="ECO:0007669"/>
    <property type="project" value="TreeGrafter"/>
</dbReference>
<keyword evidence="10" id="KW-1015">Disulfide bond</keyword>
<keyword evidence="5 13" id="KW-0812">Transmembrane</keyword>
<dbReference type="Pfam" id="PF08016">
    <property type="entry name" value="PKD_channel"/>
    <property type="match status" value="1"/>
</dbReference>
<evidence type="ECO:0000256" key="6">
    <source>
        <dbReference type="ARBA" id="ARBA00022753"/>
    </source>
</evidence>
<dbReference type="InterPro" id="IPR039031">
    <property type="entry name" value="Mucolipin"/>
</dbReference>
<dbReference type="EMBL" id="JAKMXF010000266">
    <property type="protein sequence ID" value="KAI6653479.1"/>
    <property type="molecule type" value="Genomic_DNA"/>
</dbReference>
<gene>
    <name evidence="16" type="ORF">LOD99_3375</name>
</gene>
<keyword evidence="11" id="KW-0407">Ion channel</keyword>
<reference evidence="16 17" key="1">
    <citation type="journal article" date="2023" name="BMC Biol.">
        <title>The compact genome of the sponge Oopsacas minuta (Hexactinellida) is lacking key metazoan core genes.</title>
        <authorList>
            <person name="Santini S."/>
            <person name="Schenkelaars Q."/>
            <person name="Jourda C."/>
            <person name="Duchesne M."/>
            <person name="Belahbib H."/>
            <person name="Rocher C."/>
            <person name="Selva M."/>
            <person name="Riesgo A."/>
            <person name="Vervoort M."/>
            <person name="Leys S.P."/>
            <person name="Kodjabachian L."/>
            <person name="Le Bivic A."/>
            <person name="Borchiellini C."/>
            <person name="Claverie J.M."/>
            <person name="Renard E."/>
        </authorList>
    </citation>
    <scope>NUCLEOTIDE SEQUENCE [LARGE SCALE GENOMIC DNA]</scope>
    <source>
        <strain evidence="16">SPO-2</strain>
    </source>
</reference>
<comment type="caution">
    <text evidence="16">The sequence shown here is derived from an EMBL/GenBank/DDBJ whole genome shotgun (WGS) entry which is preliminary data.</text>
</comment>
<feature type="transmembrane region" description="Helical" evidence="13">
    <location>
        <begin position="549"/>
        <end position="570"/>
    </location>
</feature>
<evidence type="ECO:0000256" key="5">
    <source>
        <dbReference type="ARBA" id="ARBA00022692"/>
    </source>
</evidence>
<sequence>MSARKFNLNPPNRNPTESSLIPDIIINAPSVQGYDSSSPIDHRLQEPLIKPDPQSMHQQRVPRWRRDSSLLGNSLLFCCSGYKLNSSQETSIPTRSASHQEEIDKMRQELQFHFMNPFEKMKYRERRRMPWKLIFQILQVLAITIQLWTFSQAKFNVASFLSKNSATFNRYFILGYSSDPDEYAIYTVDDLQSSITHAIERYYCIQNKSLGPYDYSLMNGTIPLIELCLNKYKSGIIYSFNHSYDFDSDTEDVCHRINQTNILESVAKFINPLTLDSLILTKLSFSLSSVYLKAWPNPDCVIFDISINYDHSDHDGRVPVCVKHEYETIDCINLRTNSNDQRFVSANPLNQYGLYDCVIILLCLATSFLCLRSIFRTLTKAIRVKRFFIKHFSRSLNVGELWPMFNIWFIGLVIGNFFAILGSFWKIMIEHKILETKQFDLCSLMLGVGVLFGWCSMLRFFSYFEKYNILLLTLRLALPNVIRFIICILIVYIACCLVGWVILGPYHSKFRDVLTTSECLFSLLNGDDMYNTFQELRSASIPIRIFCEIYLYVFISLFIYVVLSLFISLISETYENLKHGGRLFAFSLLEQFAYCTDGSQIFIGGQRCDSTGNCQAHLQNSNQFNNLAPAGYQGIDPNNLSNSNSHMAVPNSMGGNFHLNSYSFVKAVNPEPNPKIL</sequence>
<keyword evidence="17" id="KW-1185">Reference proteome</keyword>
<keyword evidence="8" id="KW-0406">Ion transport</keyword>
<evidence type="ECO:0000256" key="12">
    <source>
        <dbReference type="ARBA" id="ARBA00036634"/>
    </source>
</evidence>
<keyword evidence="4" id="KW-1003">Cell membrane</keyword>
<evidence type="ECO:0000256" key="1">
    <source>
        <dbReference type="ARBA" id="ARBA00004337"/>
    </source>
</evidence>
<evidence type="ECO:0000256" key="10">
    <source>
        <dbReference type="ARBA" id="ARBA00023157"/>
    </source>
</evidence>
<proteinExistence type="predicted"/>
<dbReference type="GO" id="GO:0072345">
    <property type="term" value="F:NAADP-sensitive calcium-release channel activity"/>
    <property type="evidence" value="ECO:0007669"/>
    <property type="project" value="TreeGrafter"/>
</dbReference>
<dbReference type="PANTHER" id="PTHR12127:SF7">
    <property type="entry name" value="SD02261P"/>
    <property type="match status" value="1"/>
</dbReference>
<dbReference type="Pfam" id="PF21381">
    <property type="entry name" value="MCLN_ECD"/>
    <property type="match status" value="1"/>
</dbReference>
<feature type="transmembrane region" description="Helical" evidence="13">
    <location>
        <begin position="441"/>
        <end position="461"/>
    </location>
</feature>
<dbReference type="Proteomes" id="UP001165289">
    <property type="component" value="Unassembled WGS sequence"/>
</dbReference>
<protein>
    <submittedName>
        <fullName evidence="16">Mucolipin-3</fullName>
    </submittedName>
</protein>
<dbReference type="InterPro" id="IPR013122">
    <property type="entry name" value="PKD1_2_channel"/>
</dbReference>
<dbReference type="PANTHER" id="PTHR12127">
    <property type="entry name" value="MUCOLIPIN"/>
    <property type="match status" value="1"/>
</dbReference>